<dbReference type="AlphaFoldDB" id="A0A1G6GXY4"/>
<dbReference type="OrthoDB" id="6667148at2"/>
<evidence type="ECO:0000313" key="1">
    <source>
        <dbReference type="EMBL" id="SDB86773.1"/>
    </source>
</evidence>
<gene>
    <name evidence="1" type="ORF">SAMN05421733_1034</name>
</gene>
<name>A0A1G6GXY4_9GAMM</name>
<dbReference type="EMBL" id="FMYL01000003">
    <property type="protein sequence ID" value="SDB86773.1"/>
    <property type="molecule type" value="Genomic_DNA"/>
</dbReference>
<sequence length="585" mass="62439">MTLAKEVQKIFDAQNKSIADCERYFYKNGTLASFDSVAMQPERRPTALQAIFDSIGVEHHSDIDNAVRLGVAEYQARNGGDLPDASVIATALCSASQLSQSLKGDQAKPMFDSIAQIAGFDSISNQNYEQAAIVPAMAIVTIASVIANSLPIVTMLPNPSNSVRVPVVAVRYITDSKFGAMQAGDYLDGANAGLPYAEGRFRFKLTAKGNAAYAVTAHSAYADFKGKTPDNTAVLLPFLSGNVSIRINGIEVAHTRADQSSSVASGIVTAMPKRGVLINGIEYKVISSEINVDTSEISVTLNIDLPEEAIIEVALVVDFDAKDAQKKHKINPVGLSLKPEYDSIQSVPIQNRITLSYTTQNQLASELGLGFVGAALVAIQGKVFLEQNLRLLGEGKERAQYNGREYTFDASRSVAGNLTAAVTTFSDLIGRVTATLDLAKLSIRQATGSNAGFTLYVGNKGTVYFNQLDASIFKKTGATAAFGEIVRIGTLSDGTDVYHAPTEYGLLAEEGNAVEALLVGRGSEPTRNPFVGTITEAPTFREAKPDSRDVEFGSRAQMAAELNPLSRYADQVAVISLINLPTLGN</sequence>
<evidence type="ECO:0000313" key="2">
    <source>
        <dbReference type="Proteomes" id="UP000242501"/>
    </source>
</evidence>
<dbReference type="Proteomes" id="UP000242501">
    <property type="component" value="Unassembled WGS sequence"/>
</dbReference>
<reference evidence="2" key="1">
    <citation type="submission" date="2016-09" db="EMBL/GenBank/DDBJ databases">
        <authorList>
            <person name="Varghese N."/>
            <person name="Submissions S."/>
        </authorList>
    </citation>
    <scope>NUCLEOTIDE SEQUENCE [LARGE SCALE GENOMIC DNA]</scope>
    <source>
        <strain evidence="2">ANC 4422</strain>
    </source>
</reference>
<organism evidence="1 2">
    <name type="scientific">Acinetobacter boissieri</name>
    <dbReference type="NCBI Taxonomy" id="1219383"/>
    <lineage>
        <taxon>Bacteria</taxon>
        <taxon>Pseudomonadati</taxon>
        <taxon>Pseudomonadota</taxon>
        <taxon>Gammaproteobacteria</taxon>
        <taxon>Moraxellales</taxon>
        <taxon>Moraxellaceae</taxon>
        <taxon>Acinetobacter</taxon>
    </lineage>
</organism>
<dbReference type="RefSeq" id="WP_092746980.1">
    <property type="nucleotide sequence ID" value="NZ_FMYL01000003.1"/>
</dbReference>
<accession>A0A1G6GXY4</accession>
<keyword evidence="2" id="KW-1185">Reference proteome</keyword>
<dbReference type="STRING" id="1219383.SAMN05421733_1034"/>
<proteinExistence type="predicted"/>
<protein>
    <submittedName>
        <fullName evidence="1">Uncharacterized protein</fullName>
    </submittedName>
</protein>